<keyword evidence="7" id="KW-0503">Monooxygenase</keyword>
<evidence type="ECO:0000256" key="3">
    <source>
        <dbReference type="ARBA" id="ARBA00022723"/>
    </source>
</evidence>
<organism evidence="9 10">
    <name type="scientific">Ceratopteris richardii</name>
    <name type="common">Triangle waterfern</name>
    <dbReference type="NCBI Taxonomy" id="49495"/>
    <lineage>
        <taxon>Eukaryota</taxon>
        <taxon>Viridiplantae</taxon>
        <taxon>Streptophyta</taxon>
        <taxon>Embryophyta</taxon>
        <taxon>Tracheophyta</taxon>
        <taxon>Polypodiopsida</taxon>
        <taxon>Polypodiidae</taxon>
        <taxon>Polypodiales</taxon>
        <taxon>Pteridineae</taxon>
        <taxon>Pteridaceae</taxon>
        <taxon>Parkerioideae</taxon>
        <taxon>Ceratopteris</taxon>
    </lineage>
</organism>
<gene>
    <name evidence="9" type="ORF">KP509_01G035300</name>
</gene>
<accession>A0A8T2VC49</accession>
<dbReference type="GO" id="GO:0016705">
    <property type="term" value="F:oxidoreductase activity, acting on paired donors, with incorporation or reduction of molecular oxygen"/>
    <property type="evidence" value="ECO:0007669"/>
    <property type="project" value="InterPro"/>
</dbReference>
<dbReference type="InterPro" id="IPR036396">
    <property type="entry name" value="Cyt_P450_sf"/>
</dbReference>
<evidence type="ECO:0000313" key="9">
    <source>
        <dbReference type="EMBL" id="KAH7446047.1"/>
    </source>
</evidence>
<dbReference type="PRINTS" id="PR00385">
    <property type="entry name" value="P450"/>
</dbReference>
<dbReference type="AlphaFoldDB" id="A0A8T2VC49"/>
<evidence type="ECO:0000256" key="4">
    <source>
        <dbReference type="ARBA" id="ARBA00023002"/>
    </source>
</evidence>
<comment type="caution">
    <text evidence="9">The sequence shown here is derived from an EMBL/GenBank/DDBJ whole genome shotgun (WGS) entry which is preliminary data.</text>
</comment>
<keyword evidence="8" id="KW-0472">Membrane</keyword>
<evidence type="ECO:0000313" key="10">
    <source>
        <dbReference type="Proteomes" id="UP000825935"/>
    </source>
</evidence>
<dbReference type="GO" id="GO:0004497">
    <property type="term" value="F:monooxygenase activity"/>
    <property type="evidence" value="ECO:0007669"/>
    <property type="project" value="UniProtKB-KW"/>
</dbReference>
<dbReference type="PROSITE" id="PS00086">
    <property type="entry name" value="CYTOCHROME_P450"/>
    <property type="match status" value="1"/>
</dbReference>
<dbReference type="InterPro" id="IPR017972">
    <property type="entry name" value="Cyt_P450_CS"/>
</dbReference>
<keyword evidence="8" id="KW-1133">Transmembrane helix</keyword>
<evidence type="ECO:0000256" key="7">
    <source>
        <dbReference type="RuleBase" id="RU000461"/>
    </source>
</evidence>
<name>A0A8T2VC49_CERRI</name>
<proteinExistence type="inferred from homology"/>
<feature type="binding site" description="axial binding residue" evidence="6">
    <location>
        <position position="452"/>
    </location>
    <ligand>
        <name>heme</name>
        <dbReference type="ChEBI" id="CHEBI:30413"/>
    </ligand>
    <ligandPart>
        <name>Fe</name>
        <dbReference type="ChEBI" id="CHEBI:18248"/>
    </ligandPart>
</feature>
<evidence type="ECO:0000256" key="1">
    <source>
        <dbReference type="ARBA" id="ARBA00010617"/>
    </source>
</evidence>
<keyword evidence="8" id="KW-0812">Transmembrane</keyword>
<dbReference type="PANTHER" id="PTHR47944:SF4">
    <property type="entry name" value="OS09G0441700 PROTEIN"/>
    <property type="match status" value="1"/>
</dbReference>
<keyword evidence="5 6" id="KW-0408">Iron</keyword>
<protein>
    <recommendedName>
        <fullName evidence="11">Cytochrome P450</fullName>
    </recommendedName>
</protein>
<evidence type="ECO:0000256" key="6">
    <source>
        <dbReference type="PIRSR" id="PIRSR602401-1"/>
    </source>
</evidence>
<dbReference type="Gene3D" id="1.10.630.10">
    <property type="entry name" value="Cytochrome P450"/>
    <property type="match status" value="1"/>
</dbReference>
<evidence type="ECO:0000256" key="8">
    <source>
        <dbReference type="SAM" id="Phobius"/>
    </source>
</evidence>
<dbReference type="PRINTS" id="PR00463">
    <property type="entry name" value="EP450I"/>
</dbReference>
<dbReference type="EMBL" id="CM035406">
    <property type="protein sequence ID" value="KAH7446047.1"/>
    <property type="molecule type" value="Genomic_DNA"/>
</dbReference>
<dbReference type="OrthoDB" id="1470350at2759"/>
<dbReference type="GO" id="GO:0044550">
    <property type="term" value="P:secondary metabolite biosynthetic process"/>
    <property type="evidence" value="ECO:0007669"/>
    <property type="project" value="UniProtKB-ARBA"/>
</dbReference>
<keyword evidence="4 7" id="KW-0560">Oxidoreductase</keyword>
<keyword evidence="2 6" id="KW-0349">Heme</keyword>
<keyword evidence="10" id="KW-1185">Reference proteome</keyword>
<comment type="cofactor">
    <cofactor evidence="6">
        <name>heme</name>
        <dbReference type="ChEBI" id="CHEBI:30413"/>
    </cofactor>
</comment>
<dbReference type="GO" id="GO:0020037">
    <property type="term" value="F:heme binding"/>
    <property type="evidence" value="ECO:0007669"/>
    <property type="project" value="InterPro"/>
</dbReference>
<dbReference type="InterPro" id="IPR001128">
    <property type="entry name" value="Cyt_P450"/>
</dbReference>
<evidence type="ECO:0000256" key="2">
    <source>
        <dbReference type="ARBA" id="ARBA00022617"/>
    </source>
</evidence>
<dbReference type="InterPro" id="IPR002401">
    <property type="entry name" value="Cyt_P450_E_grp-I"/>
</dbReference>
<dbReference type="PANTHER" id="PTHR47944">
    <property type="entry name" value="CYTOCHROME P450 98A9"/>
    <property type="match status" value="1"/>
</dbReference>
<dbReference type="Proteomes" id="UP000825935">
    <property type="component" value="Chromosome 1"/>
</dbReference>
<dbReference type="Pfam" id="PF00067">
    <property type="entry name" value="p450"/>
    <property type="match status" value="1"/>
</dbReference>
<evidence type="ECO:0008006" key="11">
    <source>
        <dbReference type="Google" id="ProtNLM"/>
    </source>
</evidence>
<comment type="similarity">
    <text evidence="1 7">Belongs to the cytochrome P450 family.</text>
</comment>
<evidence type="ECO:0000256" key="5">
    <source>
        <dbReference type="ARBA" id="ARBA00023004"/>
    </source>
</evidence>
<keyword evidence="3 6" id="KW-0479">Metal-binding</keyword>
<dbReference type="OMA" id="HHRICIR"/>
<sequence>MACSSNDMVYSWLSMLLVAAASCVIFTLSVALLSRRSRDIRLPPGPPALPILGHIHKLGPHPHKSLQKLSSTYGPLMFLRFGSRPLIVASSPEMAREILQKQDQNFSWRFEISVHKVLHSCSTIVFSQPGTYWRSIRQICAVELFAPMRLRMFQPIITEEVRSMLRSIDADGHHRICIRPKLYAASSNIISRMSLGKKLEDIGEKSSVNDSSYLTNLLVEVIHLVGVFNISDFVPWLAWLDLQGCEHKSKKLSVKLQKVWKNILDERRHYRKSRPSGQKDSDFLDTLLSASETKDLQITDENIRAILFDIFAGGIDTSAITVEWALAELISHPSKMKRVQDEIDQLVRASRLVQLEDIQCLPYFEAVIKETMRLHPVTPFLVPHMAKHDCRIGEFDIPANTQAYINVWAMGRDETIWKNPLDFSPERFLDSDMDIRGHHFELLPFGSGRRACPGMLLGINNVNMMLASLVQGFDFVADQKIDKAEKFGIVMSLESPLAVKASRRISSHLLE</sequence>
<dbReference type="CDD" id="cd20618">
    <property type="entry name" value="CYP71_clan"/>
    <property type="match status" value="1"/>
</dbReference>
<reference evidence="9" key="1">
    <citation type="submission" date="2021-08" db="EMBL/GenBank/DDBJ databases">
        <title>WGS assembly of Ceratopteris richardii.</title>
        <authorList>
            <person name="Marchant D.B."/>
            <person name="Chen G."/>
            <person name="Jenkins J."/>
            <person name="Shu S."/>
            <person name="Leebens-Mack J."/>
            <person name="Grimwood J."/>
            <person name="Schmutz J."/>
            <person name="Soltis P."/>
            <person name="Soltis D."/>
            <person name="Chen Z.-H."/>
        </authorList>
    </citation>
    <scope>NUCLEOTIDE SEQUENCE</scope>
    <source>
        <strain evidence="9">Whitten #5841</strain>
        <tissue evidence="9">Leaf</tissue>
    </source>
</reference>
<dbReference type="GO" id="GO:0005506">
    <property type="term" value="F:iron ion binding"/>
    <property type="evidence" value="ECO:0007669"/>
    <property type="project" value="InterPro"/>
</dbReference>
<dbReference type="SUPFAM" id="SSF48264">
    <property type="entry name" value="Cytochrome P450"/>
    <property type="match status" value="1"/>
</dbReference>
<feature type="transmembrane region" description="Helical" evidence="8">
    <location>
        <begin position="12"/>
        <end position="33"/>
    </location>
</feature>